<dbReference type="SUPFAM" id="SSF57667">
    <property type="entry name" value="beta-beta-alpha zinc fingers"/>
    <property type="match status" value="1"/>
</dbReference>
<dbReference type="EMBL" id="LR746273">
    <property type="protein sequence ID" value="CAA7403311.1"/>
    <property type="molecule type" value="Genomic_DNA"/>
</dbReference>
<feature type="domain" description="C2H2-type" evidence="11">
    <location>
        <begin position="122"/>
        <end position="149"/>
    </location>
</feature>
<feature type="compositionally biased region" description="Low complexity" evidence="10">
    <location>
        <begin position="44"/>
        <end position="56"/>
    </location>
</feature>
<dbReference type="InterPro" id="IPR013087">
    <property type="entry name" value="Znf_C2H2_type"/>
</dbReference>
<dbReference type="InterPro" id="IPR036236">
    <property type="entry name" value="Znf_C2H2_sf"/>
</dbReference>
<evidence type="ECO:0000256" key="2">
    <source>
        <dbReference type="ARBA" id="ARBA00022723"/>
    </source>
</evidence>
<feature type="region of interest" description="Disordered" evidence="10">
    <location>
        <begin position="1"/>
        <end position="30"/>
    </location>
</feature>
<evidence type="ECO:0000256" key="3">
    <source>
        <dbReference type="ARBA" id="ARBA00022737"/>
    </source>
</evidence>
<sequence>MGTEIHEEAMAATANNNSSGVSNDYRGIAKGKRTRRQRFQLLVAPAATATPSTSSSGEFYGSAGEEDDEEDMANCLILLAQGRALEDSPPKPGGESDGGKFNSRKLAEAATTTSGKAGFYVYECKTCNKCFPSFQALGGHRASHKKPKPEEKKGIADEYSHSFPIPAASSPKSTFPNHKPRVHECSICGAEFSSGQALGGHMRRHRAAAAAAAGVVSVDQEIKKEKNILCLDLNLPAPSEDERGDLPKSPAFAFSGKQSIVFSASTLVGCHY</sequence>
<dbReference type="PANTHER" id="PTHR26374:SF466">
    <property type="entry name" value="OS09G0122000 PROTEIN"/>
    <property type="match status" value="1"/>
</dbReference>
<evidence type="ECO:0000256" key="4">
    <source>
        <dbReference type="ARBA" id="ARBA00022771"/>
    </source>
</evidence>
<keyword evidence="8" id="KW-0539">Nucleus</keyword>
<dbReference type="Proteomes" id="UP000663760">
    <property type="component" value="Chromosome 10"/>
</dbReference>
<proteinExistence type="predicted"/>
<feature type="region of interest" description="Disordered" evidence="10">
    <location>
        <begin position="42"/>
        <end position="68"/>
    </location>
</feature>
<dbReference type="OrthoDB" id="6077919at2759"/>
<dbReference type="PROSITE" id="PS50157">
    <property type="entry name" value="ZINC_FINGER_C2H2_2"/>
    <property type="match status" value="2"/>
</dbReference>
<feature type="domain" description="C2H2-type" evidence="11">
    <location>
        <begin position="183"/>
        <end position="210"/>
    </location>
</feature>
<dbReference type="PROSITE" id="PS00028">
    <property type="entry name" value="ZINC_FINGER_C2H2_1"/>
    <property type="match status" value="2"/>
</dbReference>
<dbReference type="GO" id="GO:0005634">
    <property type="term" value="C:nucleus"/>
    <property type="evidence" value="ECO:0007669"/>
    <property type="project" value="UniProtKB-SubCell"/>
</dbReference>
<protein>
    <recommendedName>
        <fullName evidence="11">C2H2-type domain-containing protein</fullName>
    </recommendedName>
</protein>
<keyword evidence="13" id="KW-1185">Reference proteome</keyword>
<keyword evidence="7" id="KW-0804">Transcription</keyword>
<keyword evidence="3" id="KW-0677">Repeat</keyword>
<dbReference type="Pfam" id="PF13912">
    <property type="entry name" value="zf-C2H2_6"/>
    <property type="match status" value="2"/>
</dbReference>
<dbReference type="AlphaFoldDB" id="A0A7I8L030"/>
<dbReference type="SMART" id="SM00355">
    <property type="entry name" value="ZnF_C2H2"/>
    <property type="match status" value="2"/>
</dbReference>
<evidence type="ECO:0000259" key="11">
    <source>
        <dbReference type="PROSITE" id="PS50157"/>
    </source>
</evidence>
<evidence type="ECO:0000256" key="5">
    <source>
        <dbReference type="ARBA" id="ARBA00022833"/>
    </source>
</evidence>
<evidence type="ECO:0000313" key="13">
    <source>
        <dbReference type="Proteomes" id="UP000663760"/>
    </source>
</evidence>
<feature type="compositionally biased region" description="Polar residues" evidence="10">
    <location>
        <begin position="13"/>
        <end position="22"/>
    </location>
</feature>
<keyword evidence="6" id="KW-0805">Transcription regulation</keyword>
<accession>A0A7I8L030</accession>
<reference evidence="12" key="1">
    <citation type="submission" date="2020-02" db="EMBL/GenBank/DDBJ databases">
        <authorList>
            <person name="Scholz U."/>
            <person name="Mascher M."/>
            <person name="Fiebig A."/>
        </authorList>
    </citation>
    <scope>NUCLEOTIDE SEQUENCE</scope>
</reference>
<evidence type="ECO:0000256" key="8">
    <source>
        <dbReference type="ARBA" id="ARBA00023242"/>
    </source>
</evidence>
<dbReference type="GO" id="GO:0008270">
    <property type="term" value="F:zinc ion binding"/>
    <property type="evidence" value="ECO:0007669"/>
    <property type="project" value="UniProtKB-KW"/>
</dbReference>
<name>A0A7I8L030_SPIIN</name>
<dbReference type="Gene3D" id="3.30.160.60">
    <property type="entry name" value="Classic Zinc Finger"/>
    <property type="match status" value="1"/>
</dbReference>
<dbReference type="PANTHER" id="PTHR26374">
    <property type="entry name" value="ZINC FINGER PROTEIN ZAT5"/>
    <property type="match status" value="1"/>
</dbReference>
<comment type="subcellular location">
    <subcellularLocation>
        <location evidence="1">Nucleus</location>
    </subcellularLocation>
</comment>
<evidence type="ECO:0000313" key="12">
    <source>
        <dbReference type="EMBL" id="CAA7403311.1"/>
    </source>
</evidence>
<evidence type="ECO:0000256" key="6">
    <source>
        <dbReference type="ARBA" id="ARBA00023015"/>
    </source>
</evidence>
<organism evidence="12 13">
    <name type="scientific">Spirodela intermedia</name>
    <name type="common">Intermediate duckweed</name>
    <dbReference type="NCBI Taxonomy" id="51605"/>
    <lineage>
        <taxon>Eukaryota</taxon>
        <taxon>Viridiplantae</taxon>
        <taxon>Streptophyta</taxon>
        <taxon>Embryophyta</taxon>
        <taxon>Tracheophyta</taxon>
        <taxon>Spermatophyta</taxon>
        <taxon>Magnoliopsida</taxon>
        <taxon>Liliopsida</taxon>
        <taxon>Araceae</taxon>
        <taxon>Lemnoideae</taxon>
        <taxon>Spirodela</taxon>
    </lineage>
</organism>
<evidence type="ECO:0000256" key="7">
    <source>
        <dbReference type="ARBA" id="ARBA00023163"/>
    </source>
</evidence>
<evidence type="ECO:0000256" key="10">
    <source>
        <dbReference type="SAM" id="MobiDB-lite"/>
    </source>
</evidence>
<evidence type="ECO:0000256" key="1">
    <source>
        <dbReference type="ARBA" id="ARBA00004123"/>
    </source>
</evidence>
<evidence type="ECO:0000256" key="9">
    <source>
        <dbReference type="PROSITE-ProRule" id="PRU00042"/>
    </source>
</evidence>
<keyword evidence="4 9" id="KW-0863">Zinc-finger</keyword>
<feature type="region of interest" description="Disordered" evidence="10">
    <location>
        <begin position="83"/>
        <end position="103"/>
    </location>
</feature>
<keyword evidence="2" id="KW-0479">Metal-binding</keyword>
<gene>
    <name evidence="12" type="ORF">SI8410_10013989</name>
</gene>
<keyword evidence="5" id="KW-0862">Zinc</keyword>